<comment type="caution">
    <text evidence="8">The sequence shown here is derived from an EMBL/GenBank/DDBJ whole genome shotgun (WGS) entry which is preliminary data.</text>
</comment>
<dbReference type="Gene3D" id="1.10.472.10">
    <property type="entry name" value="Cyclin-like"/>
    <property type="match status" value="1"/>
</dbReference>
<keyword evidence="2" id="KW-0677">Repeat</keyword>
<dbReference type="PRINTS" id="PR00685">
    <property type="entry name" value="TIFACTORIIB"/>
</dbReference>
<dbReference type="SUPFAM" id="SSF47954">
    <property type="entry name" value="Cyclin-like"/>
    <property type="match status" value="1"/>
</dbReference>
<sequence>MSKAFCSDCKRQTEVVFDHAGGDTVCSECGLVLEFHSIDETSEWRIFSNESGDNDLIRVGGPTNPLLTDGGLSTVIAKPNGGSGEFLSSSLGRWQNRDSNPDRALILTFKTIATMSDRLGLVATIKGFQMERAEADFGRFDVKTVVRNIYILFSRSEIPIANENQEIMDLVEPDTPLPSWFTEEDLATYGALYEKSGFQPALSFDEVFNLPREVSEVIAKKGSGNEIYKRVEDQKSSRGRNQDALLAACLYIACRQEDKPRTISALSPMGPQRRKLVEQKNT</sequence>
<evidence type="ECO:0000313" key="9">
    <source>
        <dbReference type="Proteomes" id="UP001603857"/>
    </source>
</evidence>
<keyword evidence="3" id="KW-0805">Transcription regulation</keyword>
<dbReference type="PROSITE" id="PS51134">
    <property type="entry name" value="ZF_TFIIB"/>
    <property type="match status" value="1"/>
</dbReference>
<evidence type="ECO:0000256" key="1">
    <source>
        <dbReference type="ARBA" id="ARBA00010857"/>
    </source>
</evidence>
<dbReference type="Gene3D" id="1.10.472.170">
    <property type="match status" value="1"/>
</dbReference>
<dbReference type="Pfam" id="PF00382">
    <property type="entry name" value="TFIIB"/>
    <property type="match status" value="1"/>
</dbReference>
<keyword evidence="5" id="KW-0479">Metal-binding</keyword>
<gene>
    <name evidence="8" type="ORF">Fmac_014148</name>
</gene>
<comment type="similarity">
    <text evidence="1">Belongs to the TFIIB family.</text>
</comment>
<feature type="domain" description="TFIIB-type" evidence="7">
    <location>
        <begin position="2"/>
        <end position="34"/>
    </location>
</feature>
<name>A0ABD1MAZ5_9FABA</name>
<evidence type="ECO:0000256" key="3">
    <source>
        <dbReference type="ARBA" id="ARBA00023015"/>
    </source>
</evidence>
<evidence type="ECO:0000256" key="5">
    <source>
        <dbReference type="PROSITE-ProRule" id="PRU00469"/>
    </source>
</evidence>
<evidence type="ECO:0000313" key="8">
    <source>
        <dbReference type="EMBL" id="KAL2332935.1"/>
    </source>
</evidence>
<organism evidence="8 9">
    <name type="scientific">Flemingia macrophylla</name>
    <dbReference type="NCBI Taxonomy" id="520843"/>
    <lineage>
        <taxon>Eukaryota</taxon>
        <taxon>Viridiplantae</taxon>
        <taxon>Streptophyta</taxon>
        <taxon>Embryophyta</taxon>
        <taxon>Tracheophyta</taxon>
        <taxon>Spermatophyta</taxon>
        <taxon>Magnoliopsida</taxon>
        <taxon>eudicotyledons</taxon>
        <taxon>Gunneridae</taxon>
        <taxon>Pentapetalae</taxon>
        <taxon>rosids</taxon>
        <taxon>fabids</taxon>
        <taxon>Fabales</taxon>
        <taxon>Fabaceae</taxon>
        <taxon>Papilionoideae</taxon>
        <taxon>50 kb inversion clade</taxon>
        <taxon>NPAAA clade</taxon>
        <taxon>indigoferoid/millettioid clade</taxon>
        <taxon>Phaseoleae</taxon>
        <taxon>Flemingia</taxon>
    </lineage>
</organism>
<keyword evidence="9" id="KW-1185">Reference proteome</keyword>
<feature type="region of interest" description="Disordered" evidence="6">
    <location>
        <begin position="263"/>
        <end position="282"/>
    </location>
</feature>
<reference evidence="8 9" key="1">
    <citation type="submission" date="2024-08" db="EMBL/GenBank/DDBJ databases">
        <title>Insights into the chromosomal genome structure of Flemingia macrophylla.</title>
        <authorList>
            <person name="Ding Y."/>
            <person name="Zhao Y."/>
            <person name="Bi W."/>
            <person name="Wu M."/>
            <person name="Zhao G."/>
            <person name="Gong Y."/>
            <person name="Li W."/>
            <person name="Zhang P."/>
        </authorList>
    </citation>
    <scope>NUCLEOTIDE SEQUENCE [LARGE SCALE GENOMIC DNA]</scope>
    <source>
        <strain evidence="8">DYQJB</strain>
        <tissue evidence="8">Leaf</tissue>
    </source>
</reference>
<dbReference type="Proteomes" id="UP001603857">
    <property type="component" value="Unassembled WGS sequence"/>
</dbReference>
<dbReference type="PANTHER" id="PTHR11618:SF78">
    <property type="entry name" value="TRANSCRIPTION INITIATION FACTOR IIB-2"/>
    <property type="match status" value="1"/>
</dbReference>
<dbReference type="InterPro" id="IPR036915">
    <property type="entry name" value="Cyclin-like_sf"/>
</dbReference>
<keyword evidence="5" id="KW-0862">Zinc</keyword>
<accession>A0ABD1MAZ5</accession>
<evidence type="ECO:0000259" key="7">
    <source>
        <dbReference type="PROSITE" id="PS51134"/>
    </source>
</evidence>
<dbReference type="InterPro" id="IPR023486">
    <property type="entry name" value="TFIIB_CS"/>
</dbReference>
<dbReference type="AlphaFoldDB" id="A0ABD1MAZ5"/>
<dbReference type="InterPro" id="IPR000812">
    <property type="entry name" value="TFIIB"/>
</dbReference>
<dbReference type="PANTHER" id="PTHR11618">
    <property type="entry name" value="TRANSCRIPTION INITIATION FACTOR IIB-RELATED"/>
    <property type="match status" value="1"/>
</dbReference>
<protein>
    <recommendedName>
        <fullName evidence="7">TFIIB-type domain-containing protein</fullName>
    </recommendedName>
</protein>
<dbReference type="GO" id="GO:0008270">
    <property type="term" value="F:zinc ion binding"/>
    <property type="evidence" value="ECO:0007669"/>
    <property type="project" value="UniProtKB-KW"/>
</dbReference>
<proteinExistence type="inferred from homology"/>
<dbReference type="PROSITE" id="PS00782">
    <property type="entry name" value="TFIIB"/>
    <property type="match status" value="1"/>
</dbReference>
<evidence type="ECO:0000256" key="4">
    <source>
        <dbReference type="ARBA" id="ARBA00023163"/>
    </source>
</evidence>
<dbReference type="InterPro" id="IPR013150">
    <property type="entry name" value="TFIIB_cyclin"/>
</dbReference>
<keyword evidence="5" id="KW-0863">Zinc-finger</keyword>
<evidence type="ECO:0000256" key="2">
    <source>
        <dbReference type="ARBA" id="ARBA00022737"/>
    </source>
</evidence>
<dbReference type="InterPro" id="IPR013137">
    <property type="entry name" value="Znf_TFIIB"/>
</dbReference>
<dbReference type="EMBL" id="JBGMDY010000005">
    <property type="protein sequence ID" value="KAL2332935.1"/>
    <property type="molecule type" value="Genomic_DNA"/>
</dbReference>
<dbReference type="SUPFAM" id="SSF57783">
    <property type="entry name" value="Zinc beta-ribbon"/>
    <property type="match status" value="1"/>
</dbReference>
<keyword evidence="4" id="KW-0804">Transcription</keyword>
<dbReference type="Pfam" id="PF08271">
    <property type="entry name" value="Zn_Ribbon_TF"/>
    <property type="match status" value="1"/>
</dbReference>
<evidence type="ECO:0000256" key="6">
    <source>
        <dbReference type="SAM" id="MobiDB-lite"/>
    </source>
</evidence>